<evidence type="ECO:0000256" key="8">
    <source>
        <dbReference type="ARBA" id="ARBA00025705"/>
    </source>
</evidence>
<dbReference type="EMBL" id="FLTS01000001">
    <property type="protein sequence ID" value="SBV37293.1"/>
    <property type="molecule type" value="Genomic_DNA"/>
</dbReference>
<dbReference type="EC" id="2.1.1.107" evidence="3"/>
<protein>
    <recommendedName>
        <fullName evidence="3">uroporphyrinogen-III C-methyltransferase</fullName>
        <ecNumber evidence="3">2.1.1.107</ecNumber>
    </recommendedName>
</protein>
<comment type="similarity">
    <text evidence="2">Belongs to the precorrin methyltransferase family.</text>
</comment>
<evidence type="ECO:0000256" key="3">
    <source>
        <dbReference type="ARBA" id="ARBA00012162"/>
    </source>
</evidence>
<dbReference type="FunFam" id="3.40.1010.10:FF:000016">
    <property type="entry name" value="Uroporphyrin-III C-methyltransferase"/>
    <property type="match status" value="1"/>
</dbReference>
<keyword evidence="6" id="KW-0949">S-adenosyl-L-methionine</keyword>
<evidence type="ECO:0000256" key="6">
    <source>
        <dbReference type="ARBA" id="ARBA00022691"/>
    </source>
</evidence>
<dbReference type="SUPFAM" id="SSF53790">
    <property type="entry name" value="Tetrapyrrole methylase"/>
    <property type="match status" value="1"/>
</dbReference>
<evidence type="ECO:0000256" key="2">
    <source>
        <dbReference type="ARBA" id="ARBA00005879"/>
    </source>
</evidence>
<evidence type="ECO:0000256" key="5">
    <source>
        <dbReference type="ARBA" id="ARBA00022679"/>
    </source>
</evidence>
<dbReference type="InterPro" id="IPR000878">
    <property type="entry name" value="4pyrrol_Mease"/>
</dbReference>
<dbReference type="GO" id="GO:0019354">
    <property type="term" value="P:siroheme biosynthetic process"/>
    <property type="evidence" value="ECO:0007669"/>
    <property type="project" value="UniProtKB-UniPathway"/>
</dbReference>
<dbReference type="UniPathway" id="UPA00262">
    <property type="reaction ID" value="UER00211"/>
</dbReference>
<dbReference type="InterPro" id="IPR014776">
    <property type="entry name" value="4pyrrole_Mease_sub2"/>
</dbReference>
<dbReference type="GO" id="GO:0004851">
    <property type="term" value="F:uroporphyrin-III C-methyltransferase activity"/>
    <property type="evidence" value="ECO:0007669"/>
    <property type="project" value="UniProtKB-EC"/>
</dbReference>
<dbReference type="AlphaFoldDB" id="A0A1Y5Q4Y9"/>
<dbReference type="NCBIfam" id="NF004790">
    <property type="entry name" value="PRK06136.1"/>
    <property type="match status" value="1"/>
</dbReference>
<evidence type="ECO:0000256" key="1">
    <source>
        <dbReference type="ARBA" id="ARBA00004953"/>
    </source>
</evidence>
<dbReference type="InterPro" id="IPR035996">
    <property type="entry name" value="4pyrrol_Methylase_sf"/>
</dbReference>
<keyword evidence="5 10" id="KW-0808">Transferase</keyword>
<dbReference type="NCBIfam" id="TIGR01469">
    <property type="entry name" value="cobA_cysG_Cterm"/>
    <property type="match status" value="1"/>
</dbReference>
<dbReference type="GO" id="GO:0032259">
    <property type="term" value="P:methylation"/>
    <property type="evidence" value="ECO:0007669"/>
    <property type="project" value="UniProtKB-KW"/>
</dbReference>
<dbReference type="CDD" id="cd11642">
    <property type="entry name" value="SUMT"/>
    <property type="match status" value="1"/>
</dbReference>
<sequence length="295" mass="30873">MASTAGMDTPARPTPAEVVLLSAGPGDLELLTLKAVRALERAEVLLLDELVNPEIVELAPQARVVRVGKRGGCRSTPQAFICRLMRRYALQGLRVVRVKGGDALMFGRAGEEIAFLRAAGVPVRIVNGISAAFAAAASLGVSLTHREHCHGITFVTAHTHGHGEPDWAALCATGTTLAIYMGLRRTGAIATALLRYLPASTPAALVLGASSAGEQRLLTRLDRLADAAIACNAGLPGIILVGHAIGEAGAHGAAIRFPLPGAMPQARRSQVRGLPGPEHRRAACLRNRSATLRKT</sequence>
<reference evidence="10" key="1">
    <citation type="submission" date="2016-03" db="EMBL/GenBank/DDBJ databases">
        <authorList>
            <person name="Ploux O."/>
        </authorList>
    </citation>
    <scope>NUCLEOTIDE SEQUENCE</scope>
    <source>
        <strain evidence="10">UC10</strain>
    </source>
</reference>
<dbReference type="InterPro" id="IPR014777">
    <property type="entry name" value="4pyrrole_Mease_sub1"/>
</dbReference>
<dbReference type="PANTHER" id="PTHR45790:SF3">
    <property type="entry name" value="S-ADENOSYL-L-METHIONINE-DEPENDENT UROPORPHYRINOGEN III METHYLTRANSFERASE, CHLOROPLASTIC"/>
    <property type="match status" value="1"/>
</dbReference>
<organism evidence="10">
    <name type="scientific">uncultured Stenotrophomonas sp</name>
    <dbReference type="NCBI Taxonomy" id="165438"/>
    <lineage>
        <taxon>Bacteria</taxon>
        <taxon>Pseudomonadati</taxon>
        <taxon>Pseudomonadota</taxon>
        <taxon>Gammaproteobacteria</taxon>
        <taxon>Lysobacterales</taxon>
        <taxon>Lysobacteraceae</taxon>
        <taxon>Stenotrophomonas</taxon>
        <taxon>environmental samples</taxon>
    </lineage>
</organism>
<accession>A0A1Y5Q4Y9</accession>
<dbReference type="InterPro" id="IPR050161">
    <property type="entry name" value="Siro_Cobalamin_biosynth"/>
</dbReference>
<feature type="domain" description="Tetrapyrrole methylase" evidence="9">
    <location>
        <begin position="18"/>
        <end position="224"/>
    </location>
</feature>
<dbReference type="PANTHER" id="PTHR45790">
    <property type="entry name" value="SIROHEME SYNTHASE-RELATED"/>
    <property type="match status" value="1"/>
</dbReference>
<dbReference type="Pfam" id="PF00590">
    <property type="entry name" value="TP_methylase"/>
    <property type="match status" value="1"/>
</dbReference>
<keyword evidence="7" id="KW-0627">Porphyrin biosynthesis</keyword>
<dbReference type="Gene3D" id="3.30.950.10">
    <property type="entry name" value="Methyltransferase, Cobalt-precorrin-4 Transmethylase, Domain 2"/>
    <property type="match status" value="1"/>
</dbReference>
<keyword evidence="4 10" id="KW-0489">Methyltransferase</keyword>
<evidence type="ECO:0000256" key="7">
    <source>
        <dbReference type="ARBA" id="ARBA00023244"/>
    </source>
</evidence>
<evidence type="ECO:0000256" key="4">
    <source>
        <dbReference type="ARBA" id="ARBA00022603"/>
    </source>
</evidence>
<gene>
    <name evidence="10" type="ORF">STPYR_12223</name>
</gene>
<dbReference type="Gene3D" id="3.40.1010.10">
    <property type="entry name" value="Cobalt-precorrin-4 Transmethylase, Domain 1"/>
    <property type="match status" value="1"/>
</dbReference>
<name>A0A1Y5Q4Y9_9GAMM</name>
<evidence type="ECO:0000313" key="10">
    <source>
        <dbReference type="EMBL" id="SBV37293.1"/>
    </source>
</evidence>
<dbReference type="InterPro" id="IPR003043">
    <property type="entry name" value="Uropor_MeTrfase_CS"/>
</dbReference>
<dbReference type="PROSITE" id="PS00839">
    <property type="entry name" value="SUMT_1"/>
    <property type="match status" value="1"/>
</dbReference>
<comment type="pathway">
    <text evidence="1">Cofactor biosynthesis; adenosylcobalamin biosynthesis.</text>
</comment>
<dbReference type="InterPro" id="IPR006366">
    <property type="entry name" value="CobA/CysG_C"/>
</dbReference>
<comment type="pathway">
    <text evidence="8">Porphyrin-containing compound metabolism; siroheme biosynthesis; precorrin-2 from uroporphyrinogen III: step 1/1.</text>
</comment>
<proteinExistence type="inferred from homology"/>
<evidence type="ECO:0000259" key="9">
    <source>
        <dbReference type="Pfam" id="PF00590"/>
    </source>
</evidence>